<dbReference type="RefSeq" id="XP_040619147.1">
    <property type="nucleotide sequence ID" value="XM_040760255.1"/>
</dbReference>
<dbReference type="HOGENOM" id="CLU_058490_1_0_1"/>
<name>A0A0C2J245_9PEZI</name>
<sequence>MPALDNTSTPVPGIQYVGTKQVFQHLGAVPKSVDCVVVGGVTADDFCALEAARDRRGRRIRFFFQPEYSCLVITIPTGYHELGHGVLYEKVLFGLRDMGVDNQWESTLSKRFDGQGGSSGEGDSSGGPWPRASLHNGKTWPTLVVEAGASQSLSSLRVKGQWWFHASDFHMKIVLLVKIHQHDLSIHIEQWTASLSTSASGPRRSGATNTRAGGAAGSTTRQPEIKQQVSITWAGHLPFTSSPPHQYTEADFLVVGAPLVLRFQDLMDRPPVPSAGDHDVVISEHDLQNVAVRVWRQRE</sequence>
<feature type="region of interest" description="Disordered" evidence="1">
    <location>
        <begin position="109"/>
        <end position="132"/>
    </location>
</feature>
<evidence type="ECO:0000313" key="3">
    <source>
        <dbReference type="Proteomes" id="UP000031575"/>
    </source>
</evidence>
<dbReference type="Proteomes" id="UP000031575">
    <property type="component" value="Unassembled WGS sequence"/>
</dbReference>
<dbReference type="OrthoDB" id="76567at2759"/>
<accession>A0A0C2J245</accession>
<reference evidence="2 3" key="1">
    <citation type="journal article" date="2014" name="BMC Genomics">
        <title>Comparative genomics of the major fungal agents of human and animal Sporotrichosis: Sporothrix schenckii and Sporothrix brasiliensis.</title>
        <authorList>
            <person name="Teixeira M.M."/>
            <person name="de Almeida L.G."/>
            <person name="Kubitschek-Barreira P."/>
            <person name="Alves F.L."/>
            <person name="Kioshima E.S."/>
            <person name="Abadio A.K."/>
            <person name="Fernandes L."/>
            <person name="Derengowski L.S."/>
            <person name="Ferreira K.S."/>
            <person name="Souza R.C."/>
            <person name="Ruiz J.C."/>
            <person name="de Andrade N.C."/>
            <person name="Paes H.C."/>
            <person name="Nicola A.M."/>
            <person name="Albuquerque P."/>
            <person name="Gerber A.L."/>
            <person name="Martins V.P."/>
            <person name="Peconick L.D."/>
            <person name="Neto A.V."/>
            <person name="Chaucanez C.B."/>
            <person name="Silva P.A."/>
            <person name="Cunha O.L."/>
            <person name="de Oliveira F.F."/>
            <person name="dos Santos T.C."/>
            <person name="Barros A.L."/>
            <person name="Soares M.A."/>
            <person name="de Oliveira L.M."/>
            <person name="Marini M.M."/>
            <person name="Villalobos-Duno H."/>
            <person name="Cunha M.M."/>
            <person name="de Hoog S."/>
            <person name="da Silveira J.F."/>
            <person name="Henrissat B."/>
            <person name="Nino-Vega G.A."/>
            <person name="Cisalpino P.S."/>
            <person name="Mora-Montes H.M."/>
            <person name="Almeida S.R."/>
            <person name="Stajich J.E."/>
            <person name="Lopes-Bezerra L.M."/>
            <person name="Vasconcelos A.T."/>
            <person name="Felipe M.S."/>
        </authorList>
    </citation>
    <scope>NUCLEOTIDE SEQUENCE [LARGE SCALE GENOMIC DNA]</scope>
    <source>
        <strain evidence="2 3">5110</strain>
    </source>
</reference>
<dbReference type="AlphaFoldDB" id="A0A0C2J245"/>
<feature type="compositionally biased region" description="Gly residues" evidence="1">
    <location>
        <begin position="114"/>
        <end position="125"/>
    </location>
</feature>
<evidence type="ECO:0000256" key="1">
    <source>
        <dbReference type="SAM" id="MobiDB-lite"/>
    </source>
</evidence>
<gene>
    <name evidence="2" type="ORF">SPBR_01945</name>
</gene>
<keyword evidence="3" id="KW-1185">Reference proteome</keyword>
<evidence type="ECO:0000313" key="2">
    <source>
        <dbReference type="EMBL" id="KIH91137.1"/>
    </source>
</evidence>
<dbReference type="VEuPathDB" id="FungiDB:SPBR_01945"/>
<proteinExistence type="predicted"/>
<comment type="caution">
    <text evidence="2">The sequence shown here is derived from an EMBL/GenBank/DDBJ whole genome shotgun (WGS) entry which is preliminary data.</text>
</comment>
<dbReference type="GeneID" id="63675176"/>
<feature type="compositionally biased region" description="Low complexity" evidence="1">
    <location>
        <begin position="203"/>
        <end position="221"/>
    </location>
</feature>
<protein>
    <submittedName>
        <fullName evidence="2">Uncharacterized protein</fullName>
    </submittedName>
</protein>
<dbReference type="EMBL" id="AWTV01000007">
    <property type="protein sequence ID" value="KIH91137.1"/>
    <property type="molecule type" value="Genomic_DNA"/>
</dbReference>
<organism evidence="2 3">
    <name type="scientific">Sporothrix brasiliensis 5110</name>
    <dbReference type="NCBI Taxonomy" id="1398154"/>
    <lineage>
        <taxon>Eukaryota</taxon>
        <taxon>Fungi</taxon>
        <taxon>Dikarya</taxon>
        <taxon>Ascomycota</taxon>
        <taxon>Pezizomycotina</taxon>
        <taxon>Sordariomycetes</taxon>
        <taxon>Sordariomycetidae</taxon>
        <taxon>Ophiostomatales</taxon>
        <taxon>Ophiostomataceae</taxon>
        <taxon>Sporothrix</taxon>
    </lineage>
</organism>
<feature type="region of interest" description="Disordered" evidence="1">
    <location>
        <begin position="195"/>
        <end position="224"/>
    </location>
</feature>